<dbReference type="Proteomes" id="UP000030651">
    <property type="component" value="Unassembled WGS sequence"/>
</dbReference>
<keyword evidence="3" id="KW-1185">Reference proteome</keyword>
<feature type="compositionally biased region" description="Low complexity" evidence="1">
    <location>
        <begin position="798"/>
        <end position="809"/>
    </location>
</feature>
<gene>
    <name evidence="2" type="ORF">PFICI_13802</name>
</gene>
<evidence type="ECO:0000313" key="2">
    <source>
        <dbReference type="EMBL" id="ETS73936.1"/>
    </source>
</evidence>
<dbReference type="Gene3D" id="3.30.70.330">
    <property type="match status" value="1"/>
</dbReference>
<dbReference type="GO" id="GO:0003676">
    <property type="term" value="F:nucleic acid binding"/>
    <property type="evidence" value="ECO:0007669"/>
    <property type="project" value="InterPro"/>
</dbReference>
<dbReference type="OrthoDB" id="3941926at2759"/>
<dbReference type="InParanoid" id="W3WM95"/>
<dbReference type="HOGENOM" id="CLU_330664_0_0_1"/>
<dbReference type="AlphaFoldDB" id="W3WM95"/>
<dbReference type="STRING" id="1229662.W3WM95"/>
<feature type="region of interest" description="Disordered" evidence="1">
    <location>
        <begin position="358"/>
        <end position="383"/>
    </location>
</feature>
<dbReference type="eggNOG" id="ENOG502QPW5">
    <property type="taxonomic scope" value="Eukaryota"/>
</dbReference>
<feature type="region of interest" description="Disordered" evidence="1">
    <location>
        <begin position="790"/>
        <end position="867"/>
    </location>
</feature>
<evidence type="ECO:0000313" key="3">
    <source>
        <dbReference type="Proteomes" id="UP000030651"/>
    </source>
</evidence>
<evidence type="ECO:0008006" key="4">
    <source>
        <dbReference type="Google" id="ProtNLM"/>
    </source>
</evidence>
<sequence length="867" mass="97931">MSPDIDTNHRGIEMPITPPTWGFTSYLDGEPPLEFFTTARPQEPAYFSTENGLKSRRFNIDFSKQRIIFPWSAAQIQQAVTHIMEKCWEACKRMEEPQNYSLLWVFFDPVDLWHMGVQNAWNVLNAVYWKTQQIMPGLIAKTTTVLELWCEKMIKTDFSFRQRIFYWNKERESDPFFLLKQSQCEDLDGIDFWYLPLLSTVLMRAHSKLRSGAWLPRQTETLAIQTLRVTPTLRDEIYNIERQAFRGIATHAQVKTTSQGISNYGQPLFQDNFEQQVLAATERDQPQKECQALQAPTCNDPDDVKIYTGAPDSRKAATTTRKLHPFRPTPLGEVYYDMPLSIGSINHSLFYSPRKTAAGELDGPVPGQPDSPKQPNSIDLTPKTLPSVASQQERFNLIAEMKKELTNVTTNKMSPSMAQEWQQRVSNAHSASKVSTLRSTTAGSMPRPLAIHTGPSLKDTHLLTNDPHAARVRTDSNQYGRHIRRTTPSSTTTKCVNEDIRQVRGGVWHFQYQPCSCDDCHEKNCTVFVGPCGHRNLGAPENREKLHMLFTKFGTVLSTRPKCYGKAVHIRFRSVHSMLAAMSMNGKIVREICDEPLHVQYAVGSHFFIPRPGLAKPCDLQRARLVSGNNRQMVHRSHAAMLRETAYNSPRNATLPSSTLIPPANLAYFNPRAREFVSRHPSIELVPRRMRQHVGDLPSSSHPSPWTFRQPSVAGPSHYSISRRPRQVLGAKDNYAVSENNEISPSLLARIERLPRQYLRPFAHRAQVAKPEPLPPFTFPNRRASKVLDTAQSPTPQEAEAVAEGTATVIRRPDQARPNILQMPWMSTDSSSDSDAGYSADTEDAHATTAGHRRRAGKGGDLHGAVP</sequence>
<proteinExistence type="predicted"/>
<dbReference type="InterPro" id="IPR035979">
    <property type="entry name" value="RBD_domain_sf"/>
</dbReference>
<accession>W3WM95</accession>
<dbReference type="RefSeq" id="XP_007840574.1">
    <property type="nucleotide sequence ID" value="XM_007842383.1"/>
</dbReference>
<evidence type="ECO:0000256" key="1">
    <source>
        <dbReference type="SAM" id="MobiDB-lite"/>
    </source>
</evidence>
<organism evidence="2 3">
    <name type="scientific">Pestalotiopsis fici (strain W106-1 / CGMCC3.15140)</name>
    <dbReference type="NCBI Taxonomy" id="1229662"/>
    <lineage>
        <taxon>Eukaryota</taxon>
        <taxon>Fungi</taxon>
        <taxon>Dikarya</taxon>
        <taxon>Ascomycota</taxon>
        <taxon>Pezizomycotina</taxon>
        <taxon>Sordariomycetes</taxon>
        <taxon>Xylariomycetidae</taxon>
        <taxon>Amphisphaeriales</taxon>
        <taxon>Sporocadaceae</taxon>
        <taxon>Pestalotiopsis</taxon>
    </lineage>
</organism>
<name>W3WM95_PESFW</name>
<dbReference type="CDD" id="cd00590">
    <property type="entry name" value="RRM_SF"/>
    <property type="match status" value="1"/>
</dbReference>
<reference evidence="3" key="1">
    <citation type="journal article" date="2015" name="BMC Genomics">
        <title>Genomic and transcriptomic analysis of the endophytic fungus Pestalotiopsis fici reveals its lifestyle and high potential for synthesis of natural products.</title>
        <authorList>
            <person name="Wang X."/>
            <person name="Zhang X."/>
            <person name="Liu L."/>
            <person name="Xiang M."/>
            <person name="Wang W."/>
            <person name="Sun X."/>
            <person name="Che Y."/>
            <person name="Guo L."/>
            <person name="Liu G."/>
            <person name="Guo L."/>
            <person name="Wang C."/>
            <person name="Yin W.B."/>
            <person name="Stadler M."/>
            <person name="Zhang X."/>
            <person name="Liu X."/>
        </authorList>
    </citation>
    <scope>NUCLEOTIDE SEQUENCE [LARGE SCALE GENOMIC DNA]</scope>
    <source>
        <strain evidence="3">W106-1 / CGMCC3.15140</strain>
    </source>
</reference>
<dbReference type="SUPFAM" id="SSF54928">
    <property type="entry name" value="RNA-binding domain, RBD"/>
    <property type="match status" value="1"/>
</dbReference>
<protein>
    <recommendedName>
        <fullName evidence="4">RRM domain-containing protein</fullName>
    </recommendedName>
</protein>
<feature type="compositionally biased region" description="Polar residues" evidence="1">
    <location>
        <begin position="698"/>
        <end position="710"/>
    </location>
</feature>
<dbReference type="GeneID" id="19278815"/>
<dbReference type="KEGG" id="pfy:PFICI_13802"/>
<feature type="compositionally biased region" description="Low complexity" evidence="1">
    <location>
        <begin position="827"/>
        <end position="840"/>
    </location>
</feature>
<dbReference type="InterPro" id="IPR012677">
    <property type="entry name" value="Nucleotide-bd_a/b_plait_sf"/>
</dbReference>
<feature type="region of interest" description="Disordered" evidence="1">
    <location>
        <begin position="694"/>
        <end position="720"/>
    </location>
</feature>
<dbReference type="EMBL" id="KI912120">
    <property type="protein sequence ID" value="ETS73936.1"/>
    <property type="molecule type" value="Genomic_DNA"/>
</dbReference>